<accession>A0A3R9PNJ4</accession>
<name>A0A3R9PNJ4_9BACI</name>
<evidence type="ECO:0008006" key="4">
    <source>
        <dbReference type="Google" id="ProtNLM"/>
    </source>
</evidence>
<dbReference type="AlphaFoldDB" id="A0A3R9PNJ4"/>
<dbReference type="EMBL" id="RBVX01000002">
    <property type="protein sequence ID" value="RSL34752.1"/>
    <property type="molecule type" value="Genomic_DNA"/>
</dbReference>
<keyword evidence="1" id="KW-1133">Transmembrane helix</keyword>
<dbReference type="PANTHER" id="PTHR37305">
    <property type="entry name" value="INTEGRAL MEMBRANE PROTEIN-RELATED"/>
    <property type="match status" value="1"/>
</dbReference>
<proteinExistence type="predicted"/>
<organism evidence="2 3">
    <name type="scientific">Salibacterium salarium</name>
    <dbReference type="NCBI Taxonomy" id="284579"/>
    <lineage>
        <taxon>Bacteria</taxon>
        <taxon>Bacillati</taxon>
        <taxon>Bacillota</taxon>
        <taxon>Bacilli</taxon>
        <taxon>Bacillales</taxon>
        <taxon>Bacillaceae</taxon>
    </lineage>
</organism>
<feature type="transmembrane region" description="Helical" evidence="1">
    <location>
        <begin position="17"/>
        <end position="40"/>
    </location>
</feature>
<dbReference type="CDD" id="cd21809">
    <property type="entry name" value="ABC-2_lan_permease-like"/>
    <property type="match status" value="1"/>
</dbReference>
<evidence type="ECO:0000313" key="2">
    <source>
        <dbReference type="EMBL" id="RSL34752.1"/>
    </source>
</evidence>
<sequence length="253" mass="28965">MVNSVIAFEKKKLKRTFIVPLTLLYPFLVIFMVALIIAVQKDNLANQNNDMWEIMIVITHYVYMFAIALAITFITSNIVNIEHQTNSWKLLFSLPINRSSFYFSKLFSIFILCASSAFIVFVGLNLIGIVFSFGNFPPYLLLLKESFYPYIGALPIITLQLWLSLRFQNQTLPMAIGIFGAVCIFLLQTNKVSSFIFWAYPAMMTPLIQVVENDSLGKIVVNSDLYLYTTLSLVFAFIFMFIGLNYCSKHQVE</sequence>
<dbReference type="Proteomes" id="UP000275076">
    <property type="component" value="Unassembled WGS sequence"/>
</dbReference>
<feature type="transmembrane region" description="Helical" evidence="1">
    <location>
        <begin position="102"/>
        <end position="127"/>
    </location>
</feature>
<feature type="transmembrane region" description="Helical" evidence="1">
    <location>
        <begin position="225"/>
        <end position="247"/>
    </location>
</feature>
<evidence type="ECO:0000313" key="3">
    <source>
        <dbReference type="Proteomes" id="UP000275076"/>
    </source>
</evidence>
<keyword evidence="3" id="KW-1185">Reference proteome</keyword>
<feature type="transmembrane region" description="Helical" evidence="1">
    <location>
        <begin position="177"/>
        <end position="200"/>
    </location>
</feature>
<reference evidence="2 3" key="1">
    <citation type="submission" date="2018-10" db="EMBL/GenBank/DDBJ databases">
        <title>Draft genome sequence of Bacillus salarius IM0101, isolated from a hypersaline soil in Inner Mongolia, China.</title>
        <authorList>
            <person name="Yamprayoonswat W."/>
            <person name="Boonvisut S."/>
            <person name="Jumpathong W."/>
            <person name="Sittihan S."/>
            <person name="Ruangsuj P."/>
            <person name="Wanthongcharoen S."/>
            <person name="Thongpramul N."/>
            <person name="Pimmason S."/>
            <person name="Yu B."/>
            <person name="Yasawong M."/>
        </authorList>
    </citation>
    <scope>NUCLEOTIDE SEQUENCE [LARGE SCALE GENOMIC DNA]</scope>
    <source>
        <strain evidence="2 3">IM0101</strain>
    </source>
</reference>
<comment type="caution">
    <text evidence="2">The sequence shown here is derived from an EMBL/GenBank/DDBJ whole genome shotgun (WGS) entry which is preliminary data.</text>
</comment>
<keyword evidence="1" id="KW-0472">Membrane</keyword>
<protein>
    <recommendedName>
        <fullName evidence="4">ABC-2 type transport system permease protein</fullName>
    </recommendedName>
</protein>
<dbReference type="Pfam" id="PF12730">
    <property type="entry name" value="ABC2_membrane_4"/>
    <property type="match status" value="1"/>
</dbReference>
<feature type="transmembrane region" description="Helical" evidence="1">
    <location>
        <begin position="147"/>
        <end position="165"/>
    </location>
</feature>
<gene>
    <name evidence="2" type="ORF">D7Z54_02625</name>
</gene>
<dbReference type="PANTHER" id="PTHR37305:SF1">
    <property type="entry name" value="MEMBRANE PROTEIN"/>
    <property type="match status" value="1"/>
</dbReference>
<evidence type="ECO:0000256" key="1">
    <source>
        <dbReference type="SAM" id="Phobius"/>
    </source>
</evidence>
<feature type="transmembrane region" description="Helical" evidence="1">
    <location>
        <begin position="60"/>
        <end position="81"/>
    </location>
</feature>
<keyword evidence="1" id="KW-0812">Transmembrane</keyword>
<dbReference type="OrthoDB" id="3190532at2"/>